<proteinExistence type="predicted"/>
<dbReference type="GO" id="GO:0006813">
    <property type="term" value="P:potassium ion transport"/>
    <property type="evidence" value="ECO:0007669"/>
    <property type="project" value="InterPro"/>
</dbReference>
<dbReference type="AlphaFoldDB" id="A0A1T1GP34"/>
<keyword evidence="3" id="KW-1185">Reference proteome</keyword>
<dbReference type="InterPro" id="IPR036721">
    <property type="entry name" value="RCK_C_sf"/>
</dbReference>
<comment type="caution">
    <text evidence="2">The sequence shown here is derived from an EMBL/GenBank/DDBJ whole genome shotgun (WGS) entry which is preliminary data.</text>
</comment>
<dbReference type="SUPFAM" id="SSF116726">
    <property type="entry name" value="TrkA C-terminal domain-like"/>
    <property type="match status" value="1"/>
</dbReference>
<evidence type="ECO:0000313" key="3">
    <source>
        <dbReference type="Proteomes" id="UP000190064"/>
    </source>
</evidence>
<gene>
    <name evidence="2" type="primary">trkA</name>
    <name evidence="2" type="ORF">BTA35_0217220</name>
</gene>
<dbReference type="EMBL" id="MTSD02000173">
    <property type="protein sequence ID" value="OOV79300.1"/>
    <property type="molecule type" value="Genomic_DNA"/>
</dbReference>
<dbReference type="RefSeq" id="WP_274378446.1">
    <property type="nucleotide sequence ID" value="NZ_MTSD02000173.1"/>
</dbReference>
<dbReference type="PROSITE" id="PS51202">
    <property type="entry name" value="RCK_C"/>
    <property type="match status" value="1"/>
</dbReference>
<dbReference type="Gene3D" id="3.30.70.1450">
    <property type="entry name" value="Regulator of K+ conductance, C-terminal domain"/>
    <property type="match status" value="1"/>
</dbReference>
<accession>A0A1T1GP34</accession>
<organism evidence="2 3">
    <name type="scientific">Oceanospirillum linum</name>
    <dbReference type="NCBI Taxonomy" id="966"/>
    <lineage>
        <taxon>Bacteria</taxon>
        <taxon>Pseudomonadati</taxon>
        <taxon>Pseudomonadota</taxon>
        <taxon>Gammaproteobacteria</taxon>
        <taxon>Oceanospirillales</taxon>
        <taxon>Oceanospirillaceae</taxon>
        <taxon>Oceanospirillum</taxon>
    </lineage>
</organism>
<dbReference type="GO" id="GO:0008324">
    <property type="term" value="F:monoatomic cation transmembrane transporter activity"/>
    <property type="evidence" value="ECO:0007669"/>
    <property type="project" value="InterPro"/>
</dbReference>
<feature type="non-terminal residue" evidence="2">
    <location>
        <position position="1"/>
    </location>
</feature>
<name>A0A1T1GP34_OCELI</name>
<dbReference type="Proteomes" id="UP000190064">
    <property type="component" value="Unassembled WGS sequence"/>
</dbReference>
<feature type="domain" description="RCK C-terminal" evidence="1">
    <location>
        <begin position="2"/>
        <end position="87"/>
    </location>
</feature>
<sequence length="92" mass="10218">IVNVHSLRRGAAEAIEAIAHGDERSSKVVGKTIEEIDLPEGSTIGAIVRNGEVIIAHDDVVVQQDDHVIMFLVDKRKIREVERLFQVGLTFF</sequence>
<dbReference type="Pfam" id="PF02080">
    <property type="entry name" value="TrkA_C"/>
    <property type="match status" value="1"/>
</dbReference>
<dbReference type="InterPro" id="IPR006037">
    <property type="entry name" value="RCK_C"/>
</dbReference>
<evidence type="ECO:0000313" key="2">
    <source>
        <dbReference type="EMBL" id="OOV79300.1"/>
    </source>
</evidence>
<dbReference type="STRING" id="966.BTA35_0217220"/>
<protein>
    <submittedName>
        <fullName evidence="2">Trk system potassium transport protein TrkA</fullName>
    </submittedName>
</protein>
<reference evidence="2" key="1">
    <citation type="submission" date="2017-02" db="EMBL/GenBank/DDBJ databases">
        <title>Draft Genome Sequence of the Salt Water Bacterium Oceanospirillum linum ATCC 11336.</title>
        <authorList>
            <person name="Trachtenberg A.M."/>
            <person name="Carney J.G."/>
            <person name="Linnane J.D."/>
            <person name="Rheaume B.A."/>
            <person name="Pitts N.L."/>
            <person name="Mykles D.L."/>
            <person name="Maclea K.S."/>
        </authorList>
    </citation>
    <scope>NUCLEOTIDE SEQUENCE [LARGE SCALE GENOMIC DNA]</scope>
    <source>
        <strain evidence="2">ATCC 11336</strain>
    </source>
</reference>
<evidence type="ECO:0000259" key="1">
    <source>
        <dbReference type="PROSITE" id="PS51202"/>
    </source>
</evidence>